<protein>
    <submittedName>
        <fullName evidence="4">Tetratricopeptide repeat protein</fullName>
    </submittedName>
</protein>
<evidence type="ECO:0000313" key="2">
    <source>
        <dbReference type="EMBL" id="VDP80708.1"/>
    </source>
</evidence>
<dbReference type="STRING" id="6186.A0A183L6E0"/>
<dbReference type="WBParaSite" id="SCUD_0002291101-mRNA-1">
    <property type="protein sequence ID" value="SCUD_0002291101-mRNA-1"/>
    <property type="gene ID" value="SCUD_0002291101"/>
</dbReference>
<name>A0A183L6E0_9TREM</name>
<accession>A0A183L6E0</accession>
<evidence type="ECO:0000313" key="4">
    <source>
        <dbReference type="WBParaSite" id="SCUD_0002291101-mRNA-1"/>
    </source>
</evidence>
<dbReference type="Proteomes" id="UP000279833">
    <property type="component" value="Unassembled WGS sequence"/>
</dbReference>
<keyword evidence="1" id="KW-0175">Coiled coil</keyword>
<reference evidence="2 3" key="2">
    <citation type="submission" date="2018-11" db="EMBL/GenBank/DDBJ databases">
        <authorList>
            <consortium name="Pathogen Informatics"/>
        </authorList>
    </citation>
    <scope>NUCLEOTIDE SEQUENCE [LARGE SCALE GENOMIC DNA]</scope>
    <source>
        <strain evidence="2">Dakar</strain>
        <strain evidence="3">Dakar, Senegal</strain>
    </source>
</reference>
<keyword evidence="3" id="KW-1185">Reference proteome</keyword>
<reference evidence="4" key="1">
    <citation type="submission" date="2016-06" db="UniProtKB">
        <authorList>
            <consortium name="WormBaseParasite"/>
        </authorList>
    </citation>
    <scope>IDENTIFICATION</scope>
</reference>
<dbReference type="EMBL" id="UZAK01051223">
    <property type="protein sequence ID" value="VDP80708.1"/>
    <property type="molecule type" value="Genomic_DNA"/>
</dbReference>
<organism evidence="4">
    <name type="scientific">Schistosoma curassoni</name>
    <dbReference type="NCBI Taxonomy" id="6186"/>
    <lineage>
        <taxon>Eukaryota</taxon>
        <taxon>Metazoa</taxon>
        <taxon>Spiralia</taxon>
        <taxon>Lophotrochozoa</taxon>
        <taxon>Platyhelminthes</taxon>
        <taxon>Trematoda</taxon>
        <taxon>Digenea</taxon>
        <taxon>Strigeidida</taxon>
        <taxon>Schistosomatoidea</taxon>
        <taxon>Schistosomatidae</taxon>
        <taxon>Schistosoma</taxon>
    </lineage>
</organism>
<evidence type="ECO:0000313" key="3">
    <source>
        <dbReference type="Proteomes" id="UP000279833"/>
    </source>
</evidence>
<sequence>SSYQWLYQCYHEHNETINNLINNTTNNNNEFNQINLLNQLQMKHQYLMNFAILLNKEGNIQLIKCQNEIQHLIDFNDNYDNTSMIILARKELSKFQLELNNITNENDKELKEVMY</sequence>
<gene>
    <name evidence="2" type="ORF">SCUD_LOCUS22908</name>
</gene>
<dbReference type="AlphaFoldDB" id="A0A183L6E0"/>
<feature type="coiled-coil region" evidence="1">
    <location>
        <begin position="85"/>
        <end position="112"/>
    </location>
</feature>
<proteinExistence type="predicted"/>
<evidence type="ECO:0000256" key="1">
    <source>
        <dbReference type="SAM" id="Coils"/>
    </source>
</evidence>